<protein>
    <submittedName>
        <fullName evidence="2">Uncharacterized protein</fullName>
    </submittedName>
</protein>
<feature type="compositionally biased region" description="Acidic residues" evidence="1">
    <location>
        <begin position="166"/>
        <end position="186"/>
    </location>
</feature>
<dbReference type="EMBL" id="CP035945">
    <property type="protein sequence ID" value="QBE95128.1"/>
    <property type="molecule type" value="Genomic_DNA"/>
</dbReference>
<feature type="compositionally biased region" description="Basic and acidic residues" evidence="1">
    <location>
        <begin position="235"/>
        <end position="245"/>
    </location>
</feature>
<feature type="compositionally biased region" description="Acidic residues" evidence="1">
    <location>
        <begin position="278"/>
        <end position="295"/>
    </location>
</feature>
<reference evidence="2 3" key="1">
    <citation type="submission" date="2019-01" db="EMBL/GenBank/DDBJ databases">
        <title>PMF-metabolizing Aryl O-demethylase.</title>
        <authorList>
            <person name="Kim M."/>
        </authorList>
    </citation>
    <scope>NUCLEOTIDE SEQUENCE [LARGE SCALE GENOMIC DNA]</scope>
    <source>
        <strain evidence="2 3">PMF1</strain>
    </source>
</reference>
<dbReference type="AlphaFoldDB" id="A0A4V0Z706"/>
<proteinExistence type="predicted"/>
<evidence type="ECO:0000313" key="2">
    <source>
        <dbReference type="EMBL" id="QBE95128.1"/>
    </source>
</evidence>
<feature type="compositionally biased region" description="Acidic residues" evidence="1">
    <location>
        <begin position="253"/>
        <end position="269"/>
    </location>
</feature>
<accession>A0A4V0Z706</accession>
<dbReference type="Proteomes" id="UP000289794">
    <property type="component" value="Chromosome"/>
</dbReference>
<dbReference type="KEGG" id="bpro:PMF13cell1_00630"/>
<sequence length="429" mass="48042">MDSRNWRGIVISVITSAVLVVGNTGMAFADAEQFNEDGEAGPAVSQELVRDVDGNWISADIEEPQDFDEEEETEDSLQEENEEEKDEVNRVHHHDEFCGYREAVPEIPCDHECVDTDGDGITNHCPECAYRPAVEAVPCKYELEKLKAEEELKKQQELEEQQESKDLEEEDQDSEQQGEDDPESENPEQKDSKPEESGETDGQNNKKEDENGGEESGDSQKDTPSGITNQGQKDNISHMDEEAHEVTSPQTEGQEDISEETDAEDEETADTGGKDEGEAIDGTEDMENTPEDLDAEKEPLPSNEPVYEVEIPSQVKLTDDTDSFTIQTKKLIPEEDGKLVVTVEGTESRDRKNFALYCGENSWEYRLEIAGNLITPEENHAILDGWSEAQDVNILPENNIDLCAGEYSGVLVFHVVYESRVENFQIEIN</sequence>
<gene>
    <name evidence="2" type="ORF">PMF13cell1_00630</name>
</gene>
<dbReference type="RefSeq" id="WP_130179767.1">
    <property type="nucleotide sequence ID" value="NZ_CP035945.1"/>
</dbReference>
<feature type="compositionally biased region" description="Polar residues" evidence="1">
    <location>
        <begin position="222"/>
        <end position="234"/>
    </location>
</feature>
<evidence type="ECO:0000313" key="3">
    <source>
        <dbReference type="Proteomes" id="UP000289794"/>
    </source>
</evidence>
<evidence type="ECO:0000256" key="1">
    <source>
        <dbReference type="SAM" id="MobiDB-lite"/>
    </source>
</evidence>
<feature type="compositionally biased region" description="Basic and acidic residues" evidence="1">
    <location>
        <begin position="187"/>
        <end position="196"/>
    </location>
</feature>
<name>A0A4V0Z706_9FIRM</name>
<feature type="region of interest" description="Disordered" evidence="1">
    <location>
        <begin position="152"/>
        <end position="305"/>
    </location>
</feature>
<feature type="compositionally biased region" description="Basic and acidic residues" evidence="1">
    <location>
        <begin position="152"/>
        <end position="165"/>
    </location>
</feature>
<feature type="compositionally biased region" description="Acidic residues" evidence="1">
    <location>
        <begin position="63"/>
        <end position="86"/>
    </location>
</feature>
<organism evidence="2 3">
    <name type="scientific">Blautia producta</name>
    <dbReference type="NCBI Taxonomy" id="33035"/>
    <lineage>
        <taxon>Bacteria</taxon>
        <taxon>Bacillati</taxon>
        <taxon>Bacillota</taxon>
        <taxon>Clostridia</taxon>
        <taxon>Lachnospirales</taxon>
        <taxon>Lachnospiraceae</taxon>
        <taxon>Blautia</taxon>
    </lineage>
</organism>
<feature type="region of interest" description="Disordered" evidence="1">
    <location>
        <begin position="63"/>
        <end position="91"/>
    </location>
</feature>